<evidence type="ECO:0000313" key="2">
    <source>
        <dbReference type="Proteomes" id="UP000011568"/>
    </source>
</evidence>
<gene>
    <name evidence="1" type="ORF">C448_05968</name>
</gene>
<name>M0MQ85_HALMO</name>
<sequence>MNQSLWNGGVDLYSGSGTDIEVVFDKGENRKRAVQTLKWLQEMDELGPKASGWEWGDCTNALIQNQLVGWAGLGGLAIQEIQANRPDCTNALIQNQLVGWAGLGGLAIQEIQANRPDLTSKFTPAPYPVASGQDPSQWWSYFEGIYAYKKADNVKGGKEFIKFFMQSDYYFKYLRETAPFSFPTSKKGIQDERYRKAEIYNAVPKFLDVVESNWDQMAPVLNTGDNGKPNALAANAYSQQLYGQAASELLYGNRSPEETVDWLAKQLRNL</sequence>
<proteinExistence type="predicted"/>
<dbReference type="AlphaFoldDB" id="M0MQ85"/>
<dbReference type="EMBL" id="AOMC01000087">
    <property type="protein sequence ID" value="EMA46625.1"/>
    <property type="molecule type" value="Genomic_DNA"/>
</dbReference>
<comment type="caution">
    <text evidence="1">The sequence shown here is derived from an EMBL/GenBank/DDBJ whole genome shotgun (WGS) entry which is preliminary data.</text>
</comment>
<dbReference type="STRING" id="931277.C448_05968"/>
<evidence type="ECO:0000313" key="1">
    <source>
        <dbReference type="EMBL" id="EMA46625.1"/>
    </source>
</evidence>
<dbReference type="Gene3D" id="3.40.190.10">
    <property type="entry name" value="Periplasmic binding protein-like II"/>
    <property type="match status" value="1"/>
</dbReference>
<dbReference type="SUPFAM" id="SSF53850">
    <property type="entry name" value="Periplasmic binding protein-like II"/>
    <property type="match status" value="1"/>
</dbReference>
<accession>M0MQ85</accession>
<protein>
    <submittedName>
        <fullName evidence="1">Sugar ABC transporter substrate-binding protein</fullName>
    </submittedName>
</protein>
<dbReference type="eggNOG" id="arCOG00151">
    <property type="taxonomic scope" value="Archaea"/>
</dbReference>
<organism evidence="1 2">
    <name type="scientific">Halococcus morrhuae DSM 1307</name>
    <dbReference type="NCBI Taxonomy" id="931277"/>
    <lineage>
        <taxon>Archaea</taxon>
        <taxon>Methanobacteriati</taxon>
        <taxon>Methanobacteriota</taxon>
        <taxon>Stenosarchaea group</taxon>
        <taxon>Halobacteria</taxon>
        <taxon>Halobacteriales</taxon>
        <taxon>Halococcaceae</taxon>
        <taxon>Halococcus</taxon>
    </lineage>
</organism>
<dbReference type="Proteomes" id="UP000011568">
    <property type="component" value="Unassembled WGS sequence"/>
</dbReference>
<dbReference type="PATRIC" id="fig|931277.6.peg.1157"/>
<reference evidence="1 2" key="1">
    <citation type="journal article" date="2014" name="PLoS Genet.">
        <title>Phylogenetically driven sequencing of extremely halophilic archaea reveals strategies for static and dynamic osmo-response.</title>
        <authorList>
            <person name="Becker E.A."/>
            <person name="Seitzer P.M."/>
            <person name="Tritt A."/>
            <person name="Larsen D."/>
            <person name="Krusor M."/>
            <person name="Yao A.I."/>
            <person name="Wu D."/>
            <person name="Madern D."/>
            <person name="Eisen J.A."/>
            <person name="Darling A.E."/>
            <person name="Facciotti M.T."/>
        </authorList>
    </citation>
    <scope>NUCLEOTIDE SEQUENCE [LARGE SCALE GENOMIC DNA]</scope>
    <source>
        <strain evidence="1 2">DSM 1307</strain>
    </source>
</reference>
<keyword evidence="2" id="KW-1185">Reference proteome</keyword>